<dbReference type="Pfam" id="PF12234">
    <property type="entry name" value="Rav1p_C"/>
    <property type="match status" value="1"/>
</dbReference>
<feature type="region of interest" description="Disordered" evidence="1">
    <location>
        <begin position="2024"/>
        <end position="2044"/>
    </location>
</feature>
<dbReference type="PANTHER" id="PTHR13950:SF9">
    <property type="entry name" value="RABCONNECTIN-3A"/>
    <property type="match status" value="1"/>
</dbReference>
<dbReference type="InterPro" id="IPR001680">
    <property type="entry name" value="WD40_rpt"/>
</dbReference>
<feature type="compositionally biased region" description="Low complexity" evidence="1">
    <location>
        <begin position="2419"/>
        <end position="2430"/>
    </location>
</feature>
<feature type="compositionally biased region" description="Polar residues" evidence="1">
    <location>
        <begin position="2029"/>
        <end position="2044"/>
    </location>
</feature>
<dbReference type="Proteomes" id="UP000030645">
    <property type="component" value="Unassembled WGS sequence"/>
</dbReference>
<keyword evidence="4" id="KW-1185">Reference proteome</keyword>
<name>W9RDG9_9ROSA</name>
<dbReference type="GO" id="GO:0007035">
    <property type="term" value="P:vacuolar acidification"/>
    <property type="evidence" value="ECO:0007669"/>
    <property type="project" value="TreeGrafter"/>
</dbReference>
<sequence length="2497" mass="275833">MADTETQSSTTSKTSLSNIDPIHHLPLSLLRSDTIPPAPTRTDPPGSTIDWLPNFSDLSWIAYGASSLLVISHFPSPLSSNETVIGPLFRQVFELSGDPSSAVNAVSWSSATPSVGELAAAAENCVWVFAHDSGTSQGSFCWSQSAILVQSAKVDAVRWTGSGDGIVAGGVEVVLWRRSNRFWEIAWKFKTDRPQTLVSATWSIDGPSATATYANTPQNEGSSCVSVCQNDGKLGYGKVELNHPFPVSMIQWRQIGRESNGDGKNSERNVLLTCCLDGTVRLWCEIDNGKGRKVGKETVRRSFYVAAVIEINQSMSGTLGMDVFVTWAIEIEGIFEAGEGAKKFFSSKRYDHDKAGSCEWIIGFGPGTLVSLWGVHCLDDVSPMRFPRVTLWKTLELQGLEDGLSRINFLNSKEGIFLSKAAILRNSASGPPKMCSLIQLLPSNSLAWSLLCTQTSGTIEELSVEHNLRENVSCLPGGVLNLDGHTGKILQVAVHPCSCEVEFAVSLDSNGLLLFWSMSTISNCILGRPTLIPTWELHGKLGTRVSCSKYTSLRWAPSILDQELVLLLGHVGGIDCFVVKINEREDENVECHYLCTIPFTGHGPFEEGPTIIFVIPLPSTRNDILKSHKLLLLGIWMNGFRALSWEVNLHSYDLSGSCCNCNFESTDADECGTWNFGTNFCGKRYCVNVCPCSSQLPEPHKRDHVTSFAVVSPDHLVSQVSTSFSNQTFRHPAYIMATGCANGYVKLWRSELSEASTSSALWELVGMFLAHQGPISAMCLSDCGRKVATICKEFHSNEVSTVCVWESAHVVGSGAFILEDTIALDGQVVALNWLTSGNGQLLLGVCKQNQLRIYAQRCFSGKTFLDSGKSLKGEIWRCIAYACTISPINDFLWGPRATAVVVHDRYLSITSQWVFLIDKKQQAKVYSENCKSIFLCAAGEKEEDIHSAIFSDCDIGKLTELILEDNSKEKNFGTPENTNTKKDCQFSSLLAARAQLEDGWSVKLGLWNMLEVTEKLGGSLQLYHPEALLMNIFTGNWKRAYSALRHLIECLTRASEEKRGTINFSYIVPQIPLSNYFEGLLQKSLPDKGFHWGGKAALTTSTSQFQMGISQFAYNFDSNSSNNLFTSSSTRSELIAFIEPLENFYELASITNVEKTQILAVIDLLGEITNPNSAYGSLDEPGQRFWVELKFQQLHFFQRFSRPATMEELVIDSSLIVWAYHSDCEENLFGSILPNEPSWPEMRNLGVGFWFTNAAQLRTKMEKLARSQYLKNKNPKDCALLYVALNRIQVLAGLFKISKDEKDKPLVGFLSRNFKEEKNKLAALKNAYVLMGRHQLELAIAFFLLGGDIASAINVCAKNLGDEQLALVICRLVEGCGGPSEHHLITKFMLPSAIEKGDNWLTSLLEWELGNYYQSFMRMFSFKTDSAIEKSTVCSNNVCFLGPKIGLYCHTLAAKNNTRNAIGDQNTAILGRWAILMTTIALSRRGLPLEALECLSSSLNVLGNTNQGSISSSEHSNILHGILKPSARDSSNWLSDDVAFCLEYHAKIDLALKYFSKLLREHPSWEDIIVGSAGAHMCSKEYEHHHFVELLESFQHKLDTEMLQFEQKFSLRPLCLISKILISLYNHGLLFVGYDLFCGYINHDHLPDKIQTVDRICLHSLTTKPLFKVTEETSLLFSRFIIACSLTCSQLSYFIETDVSCESISSSRSNAWGYDFQCVLLSLRLLRASLRMTCKSLSEYLIILDLVEYFLYFAYSWFQRNFRGLFKIVEPLLLTHTNVHTLYDVDIANLKKRLPEIVDLVQSLLHRDVGKGPQNSDELLENQVSDIPHSIPEDERWHIIGACLWQHMSRFIKHKLNTMSYKLEDSCFSGLSHGRPSSGSFNTTNLESDENSSKEQIGLVLLISVKLLKTTAEHVSSYHVKQLASYVHKKMEYGWHAKTLIWLEESSQAQSRDPCQNLSQDIVHLDVFNDEDGFNRLWDICAEPKLISESFAVEKISFLHCFDHKPSIGWNDLCEGIGVIDETEEAHNQKGSPSTSSATTETGAPTRWIFQNGNTFLWSWQKDNTITKDILSFLSPREVLKRNGELLEALCINSIHQGQAAVASNRKGILFFNWEDEIPFGDQSDSIWLEAGWPPNGWAGSESNPAPTYVSPGIGLGSKKGAHLGLGGATVGVGSFAKPRRDLTGGGAFGVPGYAGIGASGLGWGTQEDFEEVVDSTPTVENISTRAFSSHPSRPIFLVGSSNTHIYLWEFGKKKATATYGVLPAANVPPPYALASISALQYDHYGHRFASAALDGTVCTWQLEVGGRNNIYPTETSHCFDGHASDVTYITSSGSIIALAGYSSSGVNVVIWDTLAPPTTSQASIICHEGGARSLSVFDNDIGSGSISPLIVTGGKGGDVGVHDFRYIATGKTKRHNHSSNGGQTTTTSSNVDTRTANGNRVGDQNINGMVWYIPKAHSGSVTKAAVTDIQVVSHGFLTCGGDGSVKLIELKDQHRK</sequence>
<dbReference type="SMART" id="SM00320">
    <property type="entry name" value="WD40"/>
    <property type="match status" value="10"/>
</dbReference>
<feature type="domain" description="RAVE complex protein Rav1 C-terminal" evidence="2">
    <location>
        <begin position="745"/>
        <end position="1416"/>
    </location>
</feature>
<organism evidence="3 4">
    <name type="scientific">Morus notabilis</name>
    <dbReference type="NCBI Taxonomy" id="981085"/>
    <lineage>
        <taxon>Eukaryota</taxon>
        <taxon>Viridiplantae</taxon>
        <taxon>Streptophyta</taxon>
        <taxon>Embryophyta</taxon>
        <taxon>Tracheophyta</taxon>
        <taxon>Spermatophyta</taxon>
        <taxon>Magnoliopsida</taxon>
        <taxon>eudicotyledons</taxon>
        <taxon>Gunneridae</taxon>
        <taxon>Pentapetalae</taxon>
        <taxon>rosids</taxon>
        <taxon>fabids</taxon>
        <taxon>Rosales</taxon>
        <taxon>Moraceae</taxon>
        <taxon>Moreae</taxon>
        <taxon>Morus</taxon>
    </lineage>
</organism>
<dbReference type="STRING" id="981085.W9RDG9"/>
<dbReference type="eggNOG" id="KOG1064">
    <property type="taxonomic scope" value="Eukaryota"/>
</dbReference>
<accession>W9RDG9</accession>
<proteinExistence type="predicted"/>
<evidence type="ECO:0000256" key="1">
    <source>
        <dbReference type="SAM" id="MobiDB-lite"/>
    </source>
</evidence>
<evidence type="ECO:0000313" key="3">
    <source>
        <dbReference type="EMBL" id="EXB83879.1"/>
    </source>
</evidence>
<dbReference type="Gene3D" id="2.130.10.10">
    <property type="entry name" value="YVTN repeat-like/Quinoprotein amine dehydrogenase"/>
    <property type="match status" value="2"/>
</dbReference>
<gene>
    <name evidence="3" type="ORF">L484_023486</name>
</gene>
<evidence type="ECO:0000259" key="2">
    <source>
        <dbReference type="Pfam" id="PF12234"/>
    </source>
</evidence>
<protein>
    <submittedName>
        <fullName evidence="3">DmX-like protein 1</fullName>
    </submittedName>
</protein>
<feature type="compositionally biased region" description="Polar residues" evidence="1">
    <location>
        <begin position="2431"/>
        <end position="2441"/>
    </location>
</feature>
<dbReference type="SUPFAM" id="SSF50978">
    <property type="entry name" value="WD40 repeat-like"/>
    <property type="match status" value="2"/>
</dbReference>
<feature type="region of interest" description="Disordered" evidence="1">
    <location>
        <begin position="2411"/>
        <end position="2441"/>
    </location>
</feature>
<reference evidence="4" key="1">
    <citation type="submission" date="2013-01" db="EMBL/GenBank/DDBJ databases">
        <title>Draft Genome Sequence of a Mulberry Tree, Morus notabilis C.K. Schneid.</title>
        <authorList>
            <person name="He N."/>
            <person name="Zhao S."/>
        </authorList>
    </citation>
    <scope>NUCLEOTIDE SEQUENCE</scope>
</reference>
<dbReference type="InterPro" id="IPR015943">
    <property type="entry name" value="WD40/YVTN_repeat-like_dom_sf"/>
</dbReference>
<dbReference type="InterPro" id="IPR022033">
    <property type="entry name" value="Rav1p_C"/>
</dbReference>
<dbReference type="PANTHER" id="PTHR13950">
    <property type="entry name" value="RABCONNECTIN-RELATED"/>
    <property type="match status" value="1"/>
</dbReference>
<dbReference type="EMBL" id="KE344887">
    <property type="protein sequence ID" value="EXB83879.1"/>
    <property type="molecule type" value="Genomic_DNA"/>
</dbReference>
<dbReference type="InterPro" id="IPR036322">
    <property type="entry name" value="WD40_repeat_dom_sf"/>
</dbReference>
<dbReference type="GO" id="GO:0043291">
    <property type="term" value="C:RAVE complex"/>
    <property type="evidence" value="ECO:0007669"/>
    <property type="project" value="TreeGrafter"/>
</dbReference>
<evidence type="ECO:0000313" key="4">
    <source>
        <dbReference type="Proteomes" id="UP000030645"/>
    </source>
</evidence>
<dbReference type="InterPro" id="IPR052208">
    <property type="entry name" value="DmX-like/RAVE_component"/>
</dbReference>